<organism evidence="3 4">
    <name type="scientific">Cetraspora pellucida</name>
    <dbReference type="NCBI Taxonomy" id="1433469"/>
    <lineage>
        <taxon>Eukaryota</taxon>
        <taxon>Fungi</taxon>
        <taxon>Fungi incertae sedis</taxon>
        <taxon>Mucoromycota</taxon>
        <taxon>Glomeromycotina</taxon>
        <taxon>Glomeromycetes</taxon>
        <taxon>Diversisporales</taxon>
        <taxon>Gigasporaceae</taxon>
        <taxon>Cetraspora</taxon>
    </lineage>
</organism>
<dbReference type="PANTHER" id="PTHR46564:SF1">
    <property type="entry name" value="TRANSPOSASE"/>
    <property type="match status" value="1"/>
</dbReference>
<feature type="compositionally biased region" description="Basic residues" evidence="1">
    <location>
        <begin position="13"/>
        <end position="26"/>
    </location>
</feature>
<dbReference type="OrthoDB" id="2428500at2759"/>
<feature type="compositionally biased region" description="Basic and acidic residues" evidence="1">
    <location>
        <begin position="1"/>
        <end position="12"/>
    </location>
</feature>
<dbReference type="GO" id="GO:0003676">
    <property type="term" value="F:nucleic acid binding"/>
    <property type="evidence" value="ECO:0007669"/>
    <property type="project" value="InterPro"/>
</dbReference>
<dbReference type="Proteomes" id="UP000789759">
    <property type="component" value="Unassembled WGS sequence"/>
</dbReference>
<evidence type="ECO:0000259" key="2">
    <source>
        <dbReference type="Pfam" id="PF13358"/>
    </source>
</evidence>
<reference evidence="3" key="1">
    <citation type="submission" date="2021-06" db="EMBL/GenBank/DDBJ databases">
        <authorList>
            <person name="Kallberg Y."/>
            <person name="Tangrot J."/>
            <person name="Rosling A."/>
        </authorList>
    </citation>
    <scope>NUCLEOTIDE SEQUENCE</scope>
    <source>
        <strain evidence="3">FL966</strain>
    </source>
</reference>
<feature type="domain" description="Tc1-like transposase DDE" evidence="2">
    <location>
        <begin position="77"/>
        <end position="216"/>
    </location>
</feature>
<proteinExistence type="predicted"/>
<protein>
    <submittedName>
        <fullName evidence="3">3005_t:CDS:1</fullName>
    </submittedName>
</protein>
<dbReference type="Pfam" id="PF13358">
    <property type="entry name" value="DDE_3"/>
    <property type="match status" value="1"/>
</dbReference>
<comment type="caution">
    <text evidence="3">The sequence shown here is derived from an EMBL/GenBank/DDBJ whole genome shotgun (WGS) entry which is preliminary data.</text>
</comment>
<dbReference type="Gene3D" id="3.30.420.10">
    <property type="entry name" value="Ribonuclease H-like superfamily/Ribonuclease H"/>
    <property type="match status" value="1"/>
</dbReference>
<dbReference type="InterPro" id="IPR036397">
    <property type="entry name" value="RNaseH_sf"/>
</dbReference>
<feature type="region of interest" description="Disordered" evidence="1">
    <location>
        <begin position="1"/>
        <end position="30"/>
    </location>
</feature>
<evidence type="ECO:0000313" key="4">
    <source>
        <dbReference type="Proteomes" id="UP000789759"/>
    </source>
</evidence>
<accession>A0A9N8ZTU1</accession>
<dbReference type="InterPro" id="IPR038717">
    <property type="entry name" value="Tc1-like_DDE_dom"/>
</dbReference>
<dbReference type="AlphaFoldDB" id="A0A9N8ZTU1"/>
<dbReference type="EMBL" id="CAJVQA010001220">
    <property type="protein sequence ID" value="CAG8506959.1"/>
    <property type="molecule type" value="Genomic_DNA"/>
</dbReference>
<sequence length="255" mass="29758">MKSQSTKDEVMKLRKNRIAPKSRGGNKRSILNEQHKEFLEAAIEEEPWISISDLAQKLVNQFPNIQIYNENINIYRDMVYIDKTDFNLHLSKSRGHAHYGRPAICKVISNRVKNISVIAAINENGVLHYKSILCSVNSEIFVTFIDELLRIIPNRKFLVMDNIHFHKSDIVKEIVKDTTHQILYLQPYSSFLNLIENCFSKIKDSIAKNRLRDQETILSRMNDAFNIVMNEDCEGWIRYTSLYFQCCLNSEIINV</sequence>
<gene>
    <name evidence="3" type="ORF">CPELLU_LOCUS2727</name>
</gene>
<evidence type="ECO:0000313" key="3">
    <source>
        <dbReference type="EMBL" id="CAG8506959.1"/>
    </source>
</evidence>
<name>A0A9N8ZTU1_9GLOM</name>
<evidence type="ECO:0000256" key="1">
    <source>
        <dbReference type="SAM" id="MobiDB-lite"/>
    </source>
</evidence>
<dbReference type="PANTHER" id="PTHR46564">
    <property type="entry name" value="TRANSPOSASE"/>
    <property type="match status" value="1"/>
</dbReference>
<keyword evidence="4" id="KW-1185">Reference proteome</keyword>